<protein>
    <submittedName>
        <fullName evidence="1">Uncharacterized protein</fullName>
    </submittedName>
</protein>
<accession>A0A8S5RNA4</accession>
<dbReference type="EMBL" id="BK059130">
    <property type="protein sequence ID" value="DAE32832.1"/>
    <property type="molecule type" value="Genomic_DNA"/>
</dbReference>
<proteinExistence type="predicted"/>
<organism evidence="1">
    <name type="scientific">virus sp. ctBS918</name>
    <dbReference type="NCBI Taxonomy" id="2825807"/>
    <lineage>
        <taxon>Viruses</taxon>
    </lineage>
</organism>
<evidence type="ECO:0000313" key="1">
    <source>
        <dbReference type="EMBL" id="DAE32832.1"/>
    </source>
</evidence>
<reference evidence="1" key="1">
    <citation type="journal article" date="2021" name="Proc. Natl. Acad. Sci. U.S.A.">
        <title>A Catalog of Tens of Thousands of Viruses from Human Metagenomes Reveals Hidden Associations with Chronic Diseases.</title>
        <authorList>
            <person name="Tisza M.J."/>
            <person name="Buck C.B."/>
        </authorList>
    </citation>
    <scope>NUCLEOTIDE SEQUENCE</scope>
    <source>
        <strain evidence="1">CtBS918</strain>
    </source>
</reference>
<sequence>MKNCFLIESELNIEISNRSRNTCFFFVTENEVII</sequence>
<name>A0A8S5RNA4_9VIRU</name>